<keyword evidence="4" id="KW-1185">Reference proteome</keyword>
<evidence type="ECO:0000313" key="3">
    <source>
        <dbReference type="EMBL" id="MBR0655373.1"/>
    </source>
</evidence>
<sequence length="194" mass="21130">MLTIDPDGDLYVFGYGSLIWRPGFAHAGAELGVLRGYHRSFCLWSTRYRGTVAKPGLVLGLDRGGACRGMVFRVEAPRAAEVLAYLDDRELPDGAEIVYRRRMVDVRLAASGQFVRAATYVANRACRNYCGRLASSEAAAVIASGHGAMGSNRDYLLNTVEHLRAVGVRDRGLERIATLVAHPAPLEGPVLDRL</sequence>
<evidence type="ECO:0000256" key="1">
    <source>
        <dbReference type="ARBA" id="ARBA00012344"/>
    </source>
</evidence>
<dbReference type="GO" id="GO:0006751">
    <property type="term" value="P:glutathione catabolic process"/>
    <property type="evidence" value="ECO:0007669"/>
    <property type="project" value="InterPro"/>
</dbReference>
<dbReference type="EMBL" id="JAAEDH010000009">
    <property type="protein sequence ID" value="MBR0655373.1"/>
    <property type="molecule type" value="Genomic_DNA"/>
</dbReference>
<reference evidence="3" key="2">
    <citation type="journal article" date="2021" name="Syst. Appl. Microbiol.">
        <title>Roseomonas hellenica sp. nov., isolated from roots of wild-growing Alkanna tinctoria.</title>
        <authorList>
            <person name="Rat A."/>
            <person name="Naranjo H.D."/>
            <person name="Lebbe L."/>
            <person name="Cnockaert M."/>
            <person name="Krigas N."/>
            <person name="Grigoriadou K."/>
            <person name="Maloupa E."/>
            <person name="Willems A."/>
        </authorList>
    </citation>
    <scope>NUCLEOTIDE SEQUENCE</scope>
    <source>
        <strain evidence="3">LMG 28251</strain>
    </source>
</reference>
<evidence type="ECO:0000256" key="2">
    <source>
        <dbReference type="ARBA" id="ARBA00023239"/>
    </source>
</evidence>
<dbReference type="InterPro" id="IPR036568">
    <property type="entry name" value="GGCT-like_sf"/>
</dbReference>
<dbReference type="GO" id="GO:0005737">
    <property type="term" value="C:cytoplasm"/>
    <property type="evidence" value="ECO:0007669"/>
    <property type="project" value="TreeGrafter"/>
</dbReference>
<comment type="caution">
    <text evidence="3">The sequence shown here is derived from an EMBL/GenBank/DDBJ whole genome shotgun (WGS) entry which is preliminary data.</text>
</comment>
<name>A0AAF1JZ08_9PROT</name>
<dbReference type="EC" id="4.3.2.7" evidence="1"/>
<organism evidence="3 4">
    <name type="scientific">Plastoroseomonas arctica</name>
    <dbReference type="NCBI Taxonomy" id="1509237"/>
    <lineage>
        <taxon>Bacteria</taxon>
        <taxon>Pseudomonadati</taxon>
        <taxon>Pseudomonadota</taxon>
        <taxon>Alphaproteobacteria</taxon>
        <taxon>Acetobacterales</taxon>
        <taxon>Acetobacteraceae</taxon>
        <taxon>Plastoroseomonas</taxon>
    </lineage>
</organism>
<dbReference type="GO" id="GO:0061928">
    <property type="term" value="F:glutathione specific gamma-glutamylcyclotransferase activity"/>
    <property type="evidence" value="ECO:0007669"/>
    <property type="project" value="UniProtKB-EC"/>
</dbReference>
<dbReference type="InterPro" id="IPR013024">
    <property type="entry name" value="GGCT-like"/>
</dbReference>
<dbReference type="AlphaFoldDB" id="A0AAF1JZ08"/>
<reference evidence="3" key="1">
    <citation type="submission" date="2020-01" db="EMBL/GenBank/DDBJ databases">
        <authorList>
            <person name="Rat A."/>
        </authorList>
    </citation>
    <scope>NUCLEOTIDE SEQUENCE</scope>
    <source>
        <strain evidence="3">LMG 28251</strain>
    </source>
</reference>
<dbReference type="SUPFAM" id="SSF110857">
    <property type="entry name" value="Gamma-glutamyl cyclotransferase-like"/>
    <property type="match status" value="1"/>
</dbReference>
<dbReference type="CDD" id="cd06661">
    <property type="entry name" value="GGCT_like"/>
    <property type="match status" value="1"/>
</dbReference>
<dbReference type="InterPro" id="IPR006840">
    <property type="entry name" value="ChaC"/>
</dbReference>
<dbReference type="PANTHER" id="PTHR12192:SF2">
    <property type="entry name" value="GLUTATHIONE-SPECIFIC GAMMA-GLUTAMYLCYCLOTRANSFERASE 2"/>
    <property type="match status" value="1"/>
</dbReference>
<protein>
    <recommendedName>
        <fullName evidence="1">glutathione-specific gamma-glutamylcyclotransferase</fullName>
        <ecNumber evidence="1">4.3.2.7</ecNumber>
    </recommendedName>
</protein>
<dbReference type="RefSeq" id="WP_211874204.1">
    <property type="nucleotide sequence ID" value="NZ_JAAEDH010000009.1"/>
</dbReference>
<dbReference type="PANTHER" id="PTHR12192">
    <property type="entry name" value="CATION TRANSPORT PROTEIN CHAC-RELATED"/>
    <property type="match status" value="1"/>
</dbReference>
<accession>A0AAF1JZ08</accession>
<evidence type="ECO:0000313" key="4">
    <source>
        <dbReference type="Proteomes" id="UP001196068"/>
    </source>
</evidence>
<dbReference type="Pfam" id="PF04752">
    <property type="entry name" value="ChaC"/>
    <property type="match status" value="1"/>
</dbReference>
<gene>
    <name evidence="3" type="ORF">GXW79_09785</name>
</gene>
<proteinExistence type="predicted"/>
<keyword evidence="2" id="KW-0456">Lyase</keyword>
<dbReference type="Gene3D" id="3.10.490.10">
    <property type="entry name" value="Gamma-glutamyl cyclotransferase-like"/>
    <property type="match status" value="1"/>
</dbReference>
<dbReference type="Proteomes" id="UP001196068">
    <property type="component" value="Unassembled WGS sequence"/>
</dbReference>